<comment type="caution">
    <text evidence="1">The sequence shown here is derived from an EMBL/GenBank/DDBJ whole genome shotgun (WGS) entry which is preliminary data.</text>
</comment>
<proteinExistence type="predicted"/>
<gene>
    <name evidence="1" type="ORF">NS220_16255</name>
</gene>
<dbReference type="EMBL" id="LDRT01000139">
    <property type="protein sequence ID" value="KTR88400.1"/>
    <property type="molecule type" value="Genomic_DNA"/>
</dbReference>
<protein>
    <submittedName>
        <fullName evidence="1">Uncharacterized protein</fullName>
    </submittedName>
</protein>
<name>A0A147ET19_MICTE</name>
<evidence type="ECO:0000313" key="1">
    <source>
        <dbReference type="EMBL" id="KTR88400.1"/>
    </source>
</evidence>
<feature type="non-terminal residue" evidence="1">
    <location>
        <position position="1"/>
    </location>
</feature>
<sequence length="63" mass="6388">RGAVPGLEDTGRGAGVAVLLGAGVPPDLLRRILGADSTTPADRTDGAREAGLRVDLQELCSPH</sequence>
<organism evidence="1 2">
    <name type="scientific">Microbacterium testaceum</name>
    <name type="common">Aureobacterium testaceum</name>
    <name type="synonym">Brevibacterium testaceum</name>
    <dbReference type="NCBI Taxonomy" id="2033"/>
    <lineage>
        <taxon>Bacteria</taxon>
        <taxon>Bacillati</taxon>
        <taxon>Actinomycetota</taxon>
        <taxon>Actinomycetes</taxon>
        <taxon>Micrococcales</taxon>
        <taxon>Microbacteriaceae</taxon>
        <taxon>Microbacterium</taxon>
    </lineage>
</organism>
<dbReference type="PATRIC" id="fig|2033.6.peg.803"/>
<reference evidence="1 2" key="1">
    <citation type="journal article" date="2016" name="Front. Microbiol.">
        <title>Genomic Resource of Rice Seed Associated Bacteria.</title>
        <authorList>
            <person name="Midha S."/>
            <person name="Bansal K."/>
            <person name="Sharma S."/>
            <person name="Kumar N."/>
            <person name="Patil P.P."/>
            <person name="Chaudhry V."/>
            <person name="Patil P.B."/>
        </authorList>
    </citation>
    <scope>NUCLEOTIDE SEQUENCE [LARGE SCALE GENOMIC DNA]</scope>
    <source>
        <strain evidence="1 2">NS220</strain>
    </source>
</reference>
<evidence type="ECO:0000313" key="2">
    <source>
        <dbReference type="Proteomes" id="UP000075025"/>
    </source>
</evidence>
<dbReference type="Proteomes" id="UP000075025">
    <property type="component" value="Unassembled WGS sequence"/>
</dbReference>
<accession>A0A147ET19</accession>
<dbReference type="AlphaFoldDB" id="A0A147ET19"/>